<organism evidence="1">
    <name type="scientific">Schistosoma japonicum</name>
    <name type="common">Blood fluke</name>
    <dbReference type="NCBI Taxonomy" id="6182"/>
    <lineage>
        <taxon>Eukaryota</taxon>
        <taxon>Metazoa</taxon>
        <taxon>Spiralia</taxon>
        <taxon>Lophotrochozoa</taxon>
        <taxon>Platyhelminthes</taxon>
        <taxon>Trematoda</taxon>
        <taxon>Digenea</taxon>
        <taxon>Strigeidida</taxon>
        <taxon>Schistosomatoidea</taxon>
        <taxon>Schistosomatidae</taxon>
        <taxon>Schistosoma</taxon>
    </lineage>
</organism>
<accession>C1LG85</accession>
<reference evidence="1" key="1">
    <citation type="journal article" date="2009" name="Nature">
        <title>The Schistosoma japonicum genome reveals features of host-parasite interplay.</title>
        <authorList>
            <person name="Liu F."/>
            <person name="Zhou Y."/>
            <person name="Wang Z.Q."/>
            <person name="Lu G."/>
            <person name="Zheng H."/>
            <person name="Brindley P.J."/>
            <person name="McManus D.P."/>
            <person name="Blair D."/>
            <person name="Zhang Q.H."/>
            <person name="Zhong Y."/>
            <person name="Wang S."/>
            <person name="Han Z.G."/>
            <person name="Chen Z."/>
        </authorList>
    </citation>
    <scope>NUCLEOTIDE SEQUENCE</scope>
    <source>
        <strain evidence="1">Anhui</strain>
    </source>
</reference>
<protein>
    <submittedName>
        <fullName evidence="1">Pre-mRNA 3'-end-processing factor FIP1</fullName>
    </submittedName>
</protein>
<dbReference type="AlphaFoldDB" id="C1LG85"/>
<proteinExistence type="evidence at transcript level"/>
<sequence>MDNETLSADGCIIDNADSSAADANQISGEDIQTEAVDELRLHENDSYPYVEEEKNAVIAAAVADFDVDDHCEENDGDDDTVNVIIKPSSKTGIYKTGATYQARSVSHTTQRKFLNELYQIYDSPETFRVS</sequence>
<evidence type="ECO:0000313" key="1">
    <source>
        <dbReference type="EMBL" id="CAX73713.1"/>
    </source>
</evidence>
<reference evidence="1" key="2">
    <citation type="submission" date="2009-03" db="EMBL/GenBank/DDBJ databases">
        <authorList>
            <person name="Gang L."/>
        </authorList>
    </citation>
    <scope>NUCLEOTIDE SEQUENCE</scope>
    <source>
        <strain evidence="1">Anhui</strain>
    </source>
</reference>
<name>C1LG85_SCHJA</name>
<dbReference type="EMBL" id="FN317984">
    <property type="protein sequence ID" value="CAX73713.1"/>
    <property type="molecule type" value="mRNA"/>
</dbReference>